<accession>A0A0W0X239</accession>
<keyword evidence="4 5" id="KW-0010">Activator</keyword>
<dbReference type="GO" id="GO:0006402">
    <property type="term" value="P:mRNA catabolic process"/>
    <property type="evidence" value="ECO:0007669"/>
    <property type="project" value="InterPro"/>
</dbReference>
<sequence>MLLLTRKIGESVIISEEIYCTVVGIKGNQARLAFTAPESVSIHREEIQRRIWREQYEKKEEENSLGNKETVMDCLINRLKGMANATPVTES</sequence>
<dbReference type="InterPro" id="IPR036107">
    <property type="entry name" value="CsrA_sf"/>
</dbReference>
<keyword evidence="5" id="KW-0678">Repressor</keyword>
<comment type="subunit">
    <text evidence="5">Homodimer; the beta-strands of each monomer intercalate to form a hydrophobic core, while the alpha-helices form wings that extend away from the core.</text>
</comment>
<evidence type="ECO:0000313" key="7">
    <source>
        <dbReference type="Proteomes" id="UP000054725"/>
    </source>
</evidence>
<dbReference type="NCBIfam" id="TIGR00202">
    <property type="entry name" value="csrA"/>
    <property type="match status" value="1"/>
</dbReference>
<dbReference type="EMBL" id="LNYO01000006">
    <property type="protein sequence ID" value="KTD38601.1"/>
    <property type="molecule type" value="Genomic_DNA"/>
</dbReference>
<dbReference type="AlphaFoldDB" id="A0A0W0X239"/>
<dbReference type="PANTHER" id="PTHR34984">
    <property type="entry name" value="CARBON STORAGE REGULATOR"/>
    <property type="match status" value="1"/>
</dbReference>
<name>A0A0W0X239_9GAMM</name>
<dbReference type="GO" id="GO:0006109">
    <property type="term" value="P:regulation of carbohydrate metabolic process"/>
    <property type="evidence" value="ECO:0007669"/>
    <property type="project" value="UniProtKB-UniRule"/>
</dbReference>
<dbReference type="InterPro" id="IPR003751">
    <property type="entry name" value="CsrA"/>
</dbReference>
<dbReference type="PATRIC" id="fig|45070.6.peg.543"/>
<dbReference type="GO" id="GO:0045947">
    <property type="term" value="P:negative regulation of translational initiation"/>
    <property type="evidence" value="ECO:0007669"/>
    <property type="project" value="UniProtKB-UniRule"/>
</dbReference>
<dbReference type="RefSeq" id="WP_058503594.1">
    <property type="nucleotide sequence ID" value="NZ_CAAAIF010000024.1"/>
</dbReference>
<evidence type="ECO:0000256" key="2">
    <source>
        <dbReference type="ARBA" id="ARBA00022845"/>
    </source>
</evidence>
<dbReference type="NCBIfam" id="NF002469">
    <property type="entry name" value="PRK01712.1"/>
    <property type="match status" value="1"/>
</dbReference>
<dbReference type="Gene3D" id="2.60.40.4380">
    <property type="entry name" value="Translational regulator CsrA"/>
    <property type="match status" value="1"/>
</dbReference>
<gene>
    <name evidence="6" type="primary">csrA_1</name>
    <name evidence="5" type="synonym">csrA</name>
    <name evidence="6" type="ORF">Lnau_0516</name>
</gene>
<keyword evidence="1 5" id="KW-0963">Cytoplasm</keyword>
<reference evidence="6 7" key="1">
    <citation type="submission" date="2015-11" db="EMBL/GenBank/DDBJ databases">
        <title>Genomic analysis of 38 Legionella species identifies large and diverse effector repertoires.</title>
        <authorList>
            <person name="Burstein D."/>
            <person name="Amaro F."/>
            <person name="Zusman T."/>
            <person name="Lifshitz Z."/>
            <person name="Cohen O."/>
            <person name="Gilbert J.A."/>
            <person name="Pupko T."/>
            <person name="Shuman H.A."/>
            <person name="Segal G."/>
        </authorList>
    </citation>
    <scope>NUCLEOTIDE SEQUENCE [LARGE SCALE GENOMIC DNA]</scope>
    <source>
        <strain evidence="6 7">ATCC 49506</strain>
    </source>
</reference>
<keyword evidence="2 5" id="KW-0810">Translation regulation</keyword>
<comment type="similarity">
    <text evidence="5">Belongs to the CsrA/RsmA family.</text>
</comment>
<dbReference type="HAMAP" id="MF_00167">
    <property type="entry name" value="CsrA"/>
    <property type="match status" value="1"/>
</dbReference>
<organism evidence="6 7">
    <name type="scientific">Legionella nautarum</name>
    <dbReference type="NCBI Taxonomy" id="45070"/>
    <lineage>
        <taxon>Bacteria</taxon>
        <taxon>Pseudomonadati</taxon>
        <taxon>Pseudomonadota</taxon>
        <taxon>Gammaproteobacteria</taxon>
        <taxon>Legionellales</taxon>
        <taxon>Legionellaceae</taxon>
        <taxon>Legionella</taxon>
    </lineage>
</organism>
<dbReference type="OrthoDB" id="9809061at2"/>
<evidence type="ECO:0000256" key="3">
    <source>
        <dbReference type="ARBA" id="ARBA00022884"/>
    </source>
</evidence>
<protein>
    <recommendedName>
        <fullName evidence="5">Translational regulator CsrA</fullName>
    </recommendedName>
    <alternativeName>
        <fullName evidence="5">Carbon storage regulator</fullName>
    </alternativeName>
</protein>
<dbReference type="PANTHER" id="PTHR34984:SF1">
    <property type="entry name" value="CARBON STORAGE REGULATOR"/>
    <property type="match status" value="1"/>
</dbReference>
<dbReference type="GO" id="GO:0005829">
    <property type="term" value="C:cytosol"/>
    <property type="evidence" value="ECO:0007669"/>
    <property type="project" value="TreeGrafter"/>
</dbReference>
<dbReference type="STRING" id="45070.Lnau_0516"/>
<proteinExistence type="inferred from homology"/>
<comment type="caution">
    <text evidence="6">The sequence shown here is derived from an EMBL/GenBank/DDBJ whole genome shotgun (WGS) entry which is preliminary data.</text>
</comment>
<keyword evidence="7" id="KW-1185">Reference proteome</keyword>
<evidence type="ECO:0000256" key="1">
    <source>
        <dbReference type="ARBA" id="ARBA00022490"/>
    </source>
</evidence>
<dbReference type="GO" id="GO:0045948">
    <property type="term" value="P:positive regulation of translational initiation"/>
    <property type="evidence" value="ECO:0007669"/>
    <property type="project" value="UniProtKB-UniRule"/>
</dbReference>
<comment type="subcellular location">
    <subcellularLocation>
        <location evidence="5">Cytoplasm</location>
    </subcellularLocation>
</comment>
<evidence type="ECO:0000256" key="5">
    <source>
        <dbReference type="HAMAP-Rule" id="MF_00167"/>
    </source>
</evidence>
<evidence type="ECO:0000256" key="4">
    <source>
        <dbReference type="ARBA" id="ARBA00023159"/>
    </source>
</evidence>
<dbReference type="GO" id="GO:0048027">
    <property type="term" value="F:mRNA 5'-UTR binding"/>
    <property type="evidence" value="ECO:0007669"/>
    <property type="project" value="UniProtKB-UniRule"/>
</dbReference>
<dbReference type="SUPFAM" id="SSF117130">
    <property type="entry name" value="CsrA-like"/>
    <property type="match status" value="1"/>
</dbReference>
<evidence type="ECO:0000313" key="6">
    <source>
        <dbReference type="EMBL" id="KTD38601.1"/>
    </source>
</evidence>
<comment type="function">
    <text evidence="5">A key translational regulator that binds mRNA to regulate translation initiation and/or mRNA stability. Mediates global changes in gene expression, shifting from rapid growth to stress survival by linking envelope stress, the stringent response and the catabolite repression systems. Usually binds in the 5'-UTR; binding at or near the Shine-Dalgarno sequence prevents ribosome-binding, repressing translation, binding elsewhere in the 5'-UTR can activate translation and/or stabilize the mRNA. Its function is antagonized by small RNA(s).</text>
</comment>
<dbReference type="Pfam" id="PF02599">
    <property type="entry name" value="CsrA"/>
    <property type="match status" value="1"/>
</dbReference>
<dbReference type="Proteomes" id="UP000054725">
    <property type="component" value="Unassembled WGS sequence"/>
</dbReference>
<keyword evidence="3 5" id="KW-0694">RNA-binding</keyword>